<keyword evidence="1" id="KW-0472">Membrane</keyword>
<keyword evidence="4" id="KW-1185">Reference proteome</keyword>
<feature type="transmembrane region" description="Helical" evidence="1">
    <location>
        <begin position="325"/>
        <end position="341"/>
    </location>
</feature>
<protein>
    <submittedName>
        <fullName evidence="3">Type VII secretion integral membrane protein EccD</fullName>
    </submittedName>
</protein>
<feature type="transmembrane region" description="Helical" evidence="1">
    <location>
        <begin position="301"/>
        <end position="319"/>
    </location>
</feature>
<evidence type="ECO:0000313" key="3">
    <source>
        <dbReference type="EMBL" id="SFF46313.1"/>
    </source>
</evidence>
<feature type="transmembrane region" description="Helical" evidence="1">
    <location>
        <begin position="417"/>
        <end position="442"/>
    </location>
</feature>
<dbReference type="Gene3D" id="3.10.20.90">
    <property type="entry name" value="Phosphatidylinositol 3-kinase Catalytic Subunit, Chain A, domain 1"/>
    <property type="match status" value="1"/>
</dbReference>
<feature type="transmembrane region" description="Helical" evidence="1">
    <location>
        <begin position="141"/>
        <end position="160"/>
    </location>
</feature>
<name>A0A1I2IXH7_9ACTN</name>
<dbReference type="EMBL" id="FONG01000015">
    <property type="protein sequence ID" value="SFF46313.1"/>
    <property type="molecule type" value="Genomic_DNA"/>
</dbReference>
<evidence type="ECO:0000313" key="4">
    <source>
        <dbReference type="Proteomes" id="UP000199323"/>
    </source>
</evidence>
<dbReference type="InterPro" id="IPR044049">
    <property type="entry name" value="EccD_transm"/>
</dbReference>
<dbReference type="InterPro" id="IPR024962">
    <property type="entry name" value="YukD-like"/>
</dbReference>
<dbReference type="AlphaFoldDB" id="A0A1I2IXH7"/>
<feature type="transmembrane region" description="Helical" evidence="1">
    <location>
        <begin position="196"/>
        <end position="216"/>
    </location>
</feature>
<gene>
    <name evidence="3" type="ORF">SAMN05216251_11517</name>
</gene>
<sequence>MPDERCRVTVVGERRRVDLALPAQAPIAEYVPRLASMCGQSESEAMPAVWSLAEPGGPSLALDDSLAAAGIVDGATLYLLDQRAAELGELTVTDLDEQIAGAQEDSGLWSARRRAQCVLGAGLLFMVGAAVWFGAQRVAGLWALLFGPAALCCALIAWYAERKNWPLPRAMRQLLALAACPLLACTGLGLPVHGAVITPMLAAGGAVLGALAAVVALPAPSTVILQLLALAAALFVVPLAALHAGPAGSAAVVATALFLVTGLLPRITSQIAVLVPDGPDTGAAALDDADVAAVVRRGNGLLTFLSVVTGTVLAAALLTLTFFDGVYGLVLVACVSVGLLFQAGSVRVLTAVVPQLAAGVVGLLGLAVRVPGYLVDSRAAGPMAAFAAGVVLVAVGLFLAFGAALRPVEQERPAWAGSAATFLVVVSLPLAAGVFGLFGWLANRGSGL</sequence>
<feature type="transmembrane region" description="Helical" evidence="1">
    <location>
        <begin position="247"/>
        <end position="264"/>
    </location>
</feature>
<feature type="transmembrane region" description="Helical" evidence="1">
    <location>
        <begin position="117"/>
        <end position="135"/>
    </location>
</feature>
<keyword evidence="1" id="KW-0812">Transmembrane</keyword>
<organism evidence="3 4">
    <name type="scientific">Actinacidiphila alni</name>
    <dbReference type="NCBI Taxonomy" id="380248"/>
    <lineage>
        <taxon>Bacteria</taxon>
        <taxon>Bacillati</taxon>
        <taxon>Actinomycetota</taxon>
        <taxon>Actinomycetes</taxon>
        <taxon>Kitasatosporales</taxon>
        <taxon>Streptomycetaceae</taxon>
        <taxon>Actinacidiphila</taxon>
    </lineage>
</organism>
<evidence type="ECO:0000256" key="1">
    <source>
        <dbReference type="SAM" id="Phobius"/>
    </source>
</evidence>
<accession>A0A1I2IXH7</accession>
<keyword evidence="1" id="KW-1133">Transmembrane helix</keyword>
<proteinExistence type="predicted"/>
<feature type="domain" description="EccD-like transmembrane" evidence="2">
    <location>
        <begin position="114"/>
        <end position="441"/>
    </location>
</feature>
<dbReference type="STRING" id="380248.SAMN05216251_11517"/>
<dbReference type="Pfam" id="PF08817">
    <property type="entry name" value="YukD"/>
    <property type="match status" value="1"/>
</dbReference>
<reference evidence="3 4" key="1">
    <citation type="submission" date="2016-10" db="EMBL/GenBank/DDBJ databases">
        <authorList>
            <person name="de Groot N.N."/>
        </authorList>
    </citation>
    <scope>NUCLEOTIDE SEQUENCE [LARGE SCALE GENOMIC DNA]</scope>
    <source>
        <strain evidence="3 4">CGMCC 4.3510</strain>
    </source>
</reference>
<dbReference type="RefSeq" id="WP_093715656.1">
    <property type="nucleotide sequence ID" value="NZ_FONG01000015.1"/>
</dbReference>
<dbReference type="OrthoDB" id="3326149at2"/>
<evidence type="ECO:0000259" key="2">
    <source>
        <dbReference type="Pfam" id="PF19053"/>
    </source>
</evidence>
<dbReference type="Pfam" id="PF19053">
    <property type="entry name" value="EccD"/>
    <property type="match status" value="1"/>
</dbReference>
<feature type="transmembrane region" description="Helical" evidence="1">
    <location>
        <begin position="223"/>
        <end position="241"/>
    </location>
</feature>
<feature type="transmembrane region" description="Helical" evidence="1">
    <location>
        <begin position="348"/>
        <end position="368"/>
    </location>
</feature>
<dbReference type="Proteomes" id="UP000199323">
    <property type="component" value="Unassembled WGS sequence"/>
</dbReference>
<feature type="transmembrane region" description="Helical" evidence="1">
    <location>
        <begin position="172"/>
        <end position="190"/>
    </location>
</feature>
<feature type="transmembrane region" description="Helical" evidence="1">
    <location>
        <begin position="380"/>
        <end position="405"/>
    </location>
</feature>